<protein>
    <submittedName>
        <fullName evidence="2">RNA polymerase II carboxyterminal domain (CTD) phosphatase, putative</fullName>
    </submittedName>
</protein>
<dbReference type="InterPro" id="IPR011948">
    <property type="entry name" value="Dullard_phosphatase"/>
</dbReference>
<dbReference type="AlphaFoldDB" id="Q4UD31"/>
<dbReference type="OMA" id="RIWGFFM"/>
<dbReference type="OrthoDB" id="277011at2759"/>
<dbReference type="GeneID" id="3865129"/>
<dbReference type="InterPro" id="IPR050365">
    <property type="entry name" value="TIM50"/>
</dbReference>
<gene>
    <name evidence="2" type="ORF">TA02640</name>
</gene>
<dbReference type="InParanoid" id="Q4UD31"/>
<dbReference type="Pfam" id="PF03031">
    <property type="entry name" value="NIF"/>
    <property type="match status" value="1"/>
</dbReference>
<evidence type="ECO:0000313" key="3">
    <source>
        <dbReference type="Proteomes" id="UP000001950"/>
    </source>
</evidence>
<dbReference type="NCBIfam" id="TIGR02251">
    <property type="entry name" value="HIF-SF_euk"/>
    <property type="match status" value="1"/>
</dbReference>
<feature type="domain" description="FCP1 homology" evidence="1">
    <location>
        <begin position="58"/>
        <end position="215"/>
    </location>
</feature>
<keyword evidence="3" id="KW-1185">Reference proteome</keyword>
<sequence length="246" mass="28005">MTKGTSLIHFNGIYTIPEDSNENDPRGATEPYRTEADIAKEAVGLKYGATVLRKSATLIPKRKTLVLDLDETLIHSSFEPSINSFTMPLMQNGVERTIYINKRPYLDEFLSIISDIYDIVIFTAGLKSYADPVIDAIDVNKVCKKRLFRDSCKFWNGYYIKDLEILNRPMKDVITIDNSPCCYCLNPDNAIPIETWFDDENDSQLANLVPLLTRLAQAEDVRNILASLFNNEFIFTRMTIGQIKKS</sequence>
<dbReference type="KEGG" id="tan:TA02640"/>
<evidence type="ECO:0000259" key="1">
    <source>
        <dbReference type="PROSITE" id="PS50969"/>
    </source>
</evidence>
<name>Q4UD31_THEAN</name>
<dbReference type="Proteomes" id="UP000001950">
    <property type="component" value="Chromosome 3"/>
</dbReference>
<dbReference type="SUPFAM" id="SSF56784">
    <property type="entry name" value="HAD-like"/>
    <property type="match status" value="1"/>
</dbReference>
<dbReference type="InterPro" id="IPR023214">
    <property type="entry name" value="HAD_sf"/>
</dbReference>
<dbReference type="CDD" id="cd07521">
    <property type="entry name" value="HAD_FCP1-like"/>
    <property type="match status" value="1"/>
</dbReference>
<dbReference type="SMART" id="SM00577">
    <property type="entry name" value="CPDc"/>
    <property type="match status" value="1"/>
</dbReference>
<evidence type="ECO:0000313" key="2">
    <source>
        <dbReference type="EMBL" id="CAI75270.1"/>
    </source>
</evidence>
<dbReference type="eggNOG" id="KOG1605">
    <property type="taxonomic scope" value="Eukaryota"/>
</dbReference>
<dbReference type="FunFam" id="3.40.50.1000:FF:000093">
    <property type="entry name" value="NLI interacting factor-like phosphatase family protein"/>
    <property type="match status" value="1"/>
</dbReference>
<dbReference type="Gene3D" id="3.40.50.1000">
    <property type="entry name" value="HAD superfamily/HAD-like"/>
    <property type="match status" value="1"/>
</dbReference>
<organism evidence="2 3">
    <name type="scientific">Theileria annulata</name>
    <dbReference type="NCBI Taxonomy" id="5874"/>
    <lineage>
        <taxon>Eukaryota</taxon>
        <taxon>Sar</taxon>
        <taxon>Alveolata</taxon>
        <taxon>Apicomplexa</taxon>
        <taxon>Aconoidasida</taxon>
        <taxon>Piroplasmida</taxon>
        <taxon>Theileriidae</taxon>
        <taxon>Theileria</taxon>
    </lineage>
</organism>
<dbReference type="VEuPathDB" id="PiroplasmaDB:TA02640"/>
<accession>Q4UD31</accession>
<proteinExistence type="predicted"/>
<dbReference type="EMBL" id="CR940352">
    <property type="protein sequence ID" value="CAI75270.1"/>
    <property type="molecule type" value="Genomic_DNA"/>
</dbReference>
<dbReference type="PROSITE" id="PS50969">
    <property type="entry name" value="FCP1"/>
    <property type="match status" value="1"/>
</dbReference>
<dbReference type="InterPro" id="IPR036412">
    <property type="entry name" value="HAD-like_sf"/>
</dbReference>
<dbReference type="GO" id="GO:0016791">
    <property type="term" value="F:phosphatase activity"/>
    <property type="evidence" value="ECO:0007669"/>
    <property type="project" value="InterPro"/>
</dbReference>
<dbReference type="PANTHER" id="PTHR12210">
    <property type="entry name" value="DULLARD PROTEIN PHOSPHATASE"/>
    <property type="match status" value="1"/>
</dbReference>
<dbReference type="STRING" id="5874.Q4UD31"/>
<reference evidence="2 3" key="1">
    <citation type="journal article" date="2005" name="Science">
        <title>Genome of the host-cell transforming parasite Theileria annulata compared with T. parva.</title>
        <authorList>
            <person name="Pain A."/>
            <person name="Renauld H."/>
            <person name="Berriman M."/>
            <person name="Murphy L."/>
            <person name="Yeats C.A."/>
            <person name="Weir W."/>
            <person name="Kerhornou A."/>
            <person name="Aslett M."/>
            <person name="Bishop R."/>
            <person name="Bouchier C."/>
            <person name="Cochet M."/>
            <person name="Coulson R.M.R."/>
            <person name="Cronin A."/>
            <person name="de Villiers E.P."/>
            <person name="Fraser A."/>
            <person name="Fosker N."/>
            <person name="Gardner M."/>
            <person name="Goble A."/>
            <person name="Griffiths-Jones S."/>
            <person name="Harris D.E."/>
            <person name="Katzer F."/>
            <person name="Larke N."/>
            <person name="Lord A."/>
            <person name="Maser P."/>
            <person name="McKellar S."/>
            <person name="Mooney P."/>
            <person name="Morton F."/>
            <person name="Nene V."/>
            <person name="O'Neil S."/>
            <person name="Price C."/>
            <person name="Quail M.A."/>
            <person name="Rabbinowitsch E."/>
            <person name="Rawlings N.D."/>
            <person name="Rutter S."/>
            <person name="Saunders D."/>
            <person name="Seeger K."/>
            <person name="Shah T."/>
            <person name="Squares R."/>
            <person name="Squares S."/>
            <person name="Tivey A."/>
            <person name="Walker A.R."/>
            <person name="Woodward J."/>
            <person name="Dobbelaere D.A.E."/>
            <person name="Langsley G."/>
            <person name="Rajandream M.A."/>
            <person name="McKeever D."/>
            <person name="Shiels B."/>
            <person name="Tait A."/>
            <person name="Barrell B.G."/>
            <person name="Hall N."/>
        </authorList>
    </citation>
    <scope>NUCLEOTIDE SEQUENCE [LARGE SCALE GENOMIC DNA]</scope>
    <source>
        <strain evidence="3">Ankara</strain>
    </source>
</reference>
<dbReference type="InterPro" id="IPR004274">
    <property type="entry name" value="FCP1_dom"/>
</dbReference>
<dbReference type="RefSeq" id="XP_954746.1">
    <property type="nucleotide sequence ID" value="XM_949653.1"/>
</dbReference>